<keyword evidence="1" id="KW-0472">Membrane</keyword>
<feature type="domain" description="EamA" evidence="2">
    <location>
        <begin position="15"/>
        <end position="143"/>
    </location>
</feature>
<accession>A0ABD5R9R6</accession>
<comment type="caution">
    <text evidence="3">The sequence shown here is derived from an EMBL/GenBank/DDBJ whole genome shotgun (WGS) entry which is preliminary data.</text>
</comment>
<dbReference type="PANTHER" id="PTHR22911:SF76">
    <property type="entry name" value="EAMA DOMAIN-CONTAINING PROTEIN"/>
    <property type="match status" value="1"/>
</dbReference>
<keyword evidence="4" id="KW-1185">Reference proteome</keyword>
<evidence type="ECO:0000313" key="4">
    <source>
        <dbReference type="Proteomes" id="UP001596201"/>
    </source>
</evidence>
<dbReference type="AlphaFoldDB" id="A0ABD5R9R6"/>
<dbReference type="Proteomes" id="UP001596201">
    <property type="component" value="Unassembled WGS sequence"/>
</dbReference>
<gene>
    <name evidence="3" type="ORF">ACFPJ5_07155</name>
</gene>
<keyword evidence="1" id="KW-0812">Transmembrane</keyword>
<sequence length="320" mass="33134">MSSSPVEARVSPLAALAVAVLAVSTSAILVRWSGAPSLVKAFYRVLFTGVILAPWALFRYRDHFARIRGRDLLVAAVSGTALALHFASWFESLNWTSVAASVTLVQAQPAFVAVGAWALLDERVDRRVVAGIGVALLGMVVMSLPEAGGESVTAPNPLLGNALAVVGAVTAAGYVLAGRSLRQRIALIPYVTVVYGVCVLVLGGLTLVRHGTVAFVAYPATGDPYPVGEWLLFLGMAVGPGIFGHTVINWALAHVESSVVSVSLLGEPVGSTLLALVLLSEVPTLVTLAGGVVVLTGIYVTTTVRESETAPAGETDPDAT</sequence>
<dbReference type="PANTHER" id="PTHR22911">
    <property type="entry name" value="ACYL-MALONYL CONDENSING ENZYME-RELATED"/>
    <property type="match status" value="1"/>
</dbReference>
<feature type="domain" description="EamA" evidence="2">
    <location>
        <begin position="159"/>
        <end position="302"/>
    </location>
</feature>
<feature type="transmembrane region" description="Helical" evidence="1">
    <location>
        <begin position="157"/>
        <end position="176"/>
    </location>
</feature>
<organism evidence="3 4">
    <name type="scientific">Salinirubrum litoreum</name>
    <dbReference type="NCBI Taxonomy" id="1126234"/>
    <lineage>
        <taxon>Archaea</taxon>
        <taxon>Methanobacteriati</taxon>
        <taxon>Methanobacteriota</taxon>
        <taxon>Stenosarchaea group</taxon>
        <taxon>Halobacteria</taxon>
        <taxon>Halobacteriales</taxon>
        <taxon>Haloferacaceae</taxon>
        <taxon>Salinirubrum</taxon>
    </lineage>
</organism>
<dbReference type="InterPro" id="IPR037185">
    <property type="entry name" value="EmrE-like"/>
</dbReference>
<evidence type="ECO:0000256" key="1">
    <source>
        <dbReference type="SAM" id="Phobius"/>
    </source>
</evidence>
<dbReference type="RefSeq" id="WP_227227950.1">
    <property type="nucleotide sequence ID" value="NZ_JAJCVJ010000001.1"/>
</dbReference>
<feature type="transmembrane region" description="Helical" evidence="1">
    <location>
        <begin position="230"/>
        <end position="252"/>
    </location>
</feature>
<feature type="transmembrane region" description="Helical" evidence="1">
    <location>
        <begin position="42"/>
        <end position="60"/>
    </location>
</feature>
<feature type="transmembrane region" description="Helical" evidence="1">
    <location>
        <begin position="72"/>
        <end position="90"/>
    </location>
</feature>
<proteinExistence type="predicted"/>
<feature type="transmembrane region" description="Helical" evidence="1">
    <location>
        <begin position="127"/>
        <end position="145"/>
    </location>
</feature>
<name>A0ABD5R9R6_9EURY</name>
<evidence type="ECO:0000313" key="3">
    <source>
        <dbReference type="EMBL" id="MFC5366714.1"/>
    </source>
</evidence>
<feature type="transmembrane region" description="Helical" evidence="1">
    <location>
        <begin position="273"/>
        <end position="300"/>
    </location>
</feature>
<dbReference type="InterPro" id="IPR000620">
    <property type="entry name" value="EamA_dom"/>
</dbReference>
<feature type="transmembrane region" description="Helical" evidence="1">
    <location>
        <begin position="188"/>
        <end position="210"/>
    </location>
</feature>
<dbReference type="Pfam" id="PF00892">
    <property type="entry name" value="EamA"/>
    <property type="match status" value="2"/>
</dbReference>
<protein>
    <submittedName>
        <fullName evidence="3">DMT family transporter</fullName>
    </submittedName>
</protein>
<dbReference type="SUPFAM" id="SSF103481">
    <property type="entry name" value="Multidrug resistance efflux transporter EmrE"/>
    <property type="match status" value="2"/>
</dbReference>
<dbReference type="EMBL" id="JBHSKX010000001">
    <property type="protein sequence ID" value="MFC5366714.1"/>
    <property type="molecule type" value="Genomic_DNA"/>
</dbReference>
<evidence type="ECO:0000259" key="2">
    <source>
        <dbReference type="Pfam" id="PF00892"/>
    </source>
</evidence>
<feature type="transmembrane region" description="Helical" evidence="1">
    <location>
        <begin position="96"/>
        <end position="120"/>
    </location>
</feature>
<keyword evidence="1" id="KW-1133">Transmembrane helix</keyword>
<reference evidence="3 4" key="1">
    <citation type="journal article" date="2019" name="Int. J. Syst. Evol. Microbiol.">
        <title>The Global Catalogue of Microorganisms (GCM) 10K type strain sequencing project: providing services to taxonomists for standard genome sequencing and annotation.</title>
        <authorList>
            <consortium name="The Broad Institute Genomics Platform"/>
            <consortium name="The Broad Institute Genome Sequencing Center for Infectious Disease"/>
            <person name="Wu L."/>
            <person name="Ma J."/>
        </authorList>
    </citation>
    <scope>NUCLEOTIDE SEQUENCE [LARGE SCALE GENOMIC DNA]</scope>
    <source>
        <strain evidence="3 4">CGMCC 1.12237</strain>
    </source>
</reference>